<dbReference type="OMA" id="TTAICTS"/>
<evidence type="ECO:0000313" key="3">
    <source>
        <dbReference type="Ensembl" id="ENSACLP00000015477.2"/>
    </source>
</evidence>
<feature type="compositionally biased region" description="Polar residues" evidence="1">
    <location>
        <begin position="27"/>
        <end position="49"/>
    </location>
</feature>
<proteinExistence type="predicted"/>
<sequence>MDYDQRYKRNQVNPEENQNARHPRQMTDVSGQDQTLPNPNVHGNPQVPTGQPRYSDGYTIIPPNESKRNEMKTIAQKEEEALNRWKETQRVPSVCVNPERLGGDVTLAEVRQKQQINHQSMKLQKKIKKAEDDKRKRQEEEEKLQKMKAKQREKSTDVEGKQTKESRNLREVQLEHKRVNAVFLDKLEGQARGSEREPKFESTQEAESQAPLSHLKPDPEQSCSGWTEEADPRAEYDQALMKLIKSFPNCDRDFLEDIFTQCNRDYEEASTLLISTLS</sequence>
<feature type="region of interest" description="Disordered" evidence="1">
    <location>
        <begin position="116"/>
        <end position="172"/>
    </location>
</feature>
<evidence type="ECO:0000256" key="1">
    <source>
        <dbReference type="SAM" id="MobiDB-lite"/>
    </source>
</evidence>
<dbReference type="InterPro" id="IPR003892">
    <property type="entry name" value="CUE"/>
</dbReference>
<gene>
    <name evidence="3" type="primary">EPSTI1</name>
</gene>
<dbReference type="PANTHER" id="PTHR22529:SF1">
    <property type="entry name" value="EPITHELIAL-STROMAL INTERACTION PROTEIN 1"/>
    <property type="match status" value="1"/>
</dbReference>
<evidence type="ECO:0000313" key="4">
    <source>
        <dbReference type="Proteomes" id="UP000265100"/>
    </source>
</evidence>
<feature type="compositionally biased region" description="Basic and acidic residues" evidence="1">
    <location>
        <begin position="129"/>
        <end position="172"/>
    </location>
</feature>
<dbReference type="PANTHER" id="PTHR22529">
    <property type="entry name" value="EPITHELIAL-STROMAL INTERACTION PROTEIN 1"/>
    <property type="match status" value="1"/>
</dbReference>
<reference evidence="3" key="3">
    <citation type="submission" date="2025-08" db="UniProtKB">
        <authorList>
            <consortium name="Ensembl"/>
        </authorList>
    </citation>
    <scope>IDENTIFICATION</scope>
</reference>
<reference evidence="3" key="4">
    <citation type="submission" date="2025-09" db="UniProtKB">
        <authorList>
            <consortium name="Ensembl"/>
        </authorList>
    </citation>
    <scope>IDENTIFICATION</scope>
</reference>
<dbReference type="CDD" id="cd14279">
    <property type="entry name" value="CUE"/>
    <property type="match status" value="1"/>
</dbReference>
<reference evidence="3 4" key="1">
    <citation type="submission" date="2018-05" db="EMBL/GenBank/DDBJ databases">
        <authorList>
            <person name="Datahose"/>
        </authorList>
    </citation>
    <scope>NUCLEOTIDE SEQUENCE</scope>
</reference>
<dbReference type="Ensembl" id="ENSACLT00000015839.2">
    <property type="protein sequence ID" value="ENSACLP00000015477.2"/>
    <property type="gene ID" value="ENSACLG00000010762.2"/>
</dbReference>
<dbReference type="Proteomes" id="UP000265100">
    <property type="component" value="Chromosome 16"/>
</dbReference>
<accession>A0A3P8PEN2</accession>
<dbReference type="AlphaFoldDB" id="A0A3P8PEN2"/>
<reference evidence="4" key="2">
    <citation type="submission" date="2023-03" db="EMBL/GenBank/DDBJ databases">
        <authorList>
            <consortium name="Wellcome Sanger Institute Data Sharing"/>
        </authorList>
    </citation>
    <scope>NUCLEOTIDE SEQUENCE [LARGE SCALE GENOMIC DNA]</scope>
</reference>
<dbReference type="Bgee" id="ENSACLG00000010557">
    <property type="expression patterns" value="Expressed in anal fin and 5 other cell types or tissues"/>
</dbReference>
<evidence type="ECO:0000259" key="2">
    <source>
        <dbReference type="PROSITE" id="PS51140"/>
    </source>
</evidence>
<dbReference type="GO" id="GO:0043130">
    <property type="term" value="F:ubiquitin binding"/>
    <property type="evidence" value="ECO:0007669"/>
    <property type="project" value="InterPro"/>
</dbReference>
<name>A0A3P8PEN2_ASTCA</name>
<feature type="domain" description="CUE" evidence="2">
    <location>
        <begin position="235"/>
        <end position="278"/>
    </location>
</feature>
<feature type="region of interest" description="Disordered" evidence="1">
    <location>
        <begin position="1"/>
        <end position="67"/>
    </location>
</feature>
<keyword evidence="4" id="KW-1185">Reference proteome</keyword>
<feature type="compositionally biased region" description="Basic and acidic residues" evidence="1">
    <location>
        <begin position="185"/>
        <end position="202"/>
    </location>
</feature>
<feature type="region of interest" description="Disordered" evidence="1">
    <location>
        <begin position="185"/>
        <end position="230"/>
    </location>
</feature>
<dbReference type="InterPro" id="IPR026185">
    <property type="entry name" value="EPSTI1"/>
</dbReference>
<dbReference type="PROSITE" id="PS51140">
    <property type="entry name" value="CUE"/>
    <property type="match status" value="1"/>
</dbReference>
<dbReference type="STRING" id="8154.ENSACLP00000015477"/>
<organism evidence="3 4">
    <name type="scientific">Astatotilapia calliptera</name>
    <name type="common">Eastern happy</name>
    <name type="synonym">Chromis callipterus</name>
    <dbReference type="NCBI Taxonomy" id="8154"/>
    <lineage>
        <taxon>Eukaryota</taxon>
        <taxon>Metazoa</taxon>
        <taxon>Chordata</taxon>
        <taxon>Craniata</taxon>
        <taxon>Vertebrata</taxon>
        <taxon>Euteleostomi</taxon>
        <taxon>Actinopterygii</taxon>
        <taxon>Neopterygii</taxon>
        <taxon>Teleostei</taxon>
        <taxon>Neoteleostei</taxon>
        <taxon>Acanthomorphata</taxon>
        <taxon>Ovalentaria</taxon>
        <taxon>Cichlomorphae</taxon>
        <taxon>Cichliformes</taxon>
        <taxon>Cichlidae</taxon>
        <taxon>African cichlids</taxon>
        <taxon>Pseudocrenilabrinae</taxon>
        <taxon>Haplochromini</taxon>
        <taxon>Astatotilapia</taxon>
    </lineage>
</organism>
<dbReference type="GeneTree" id="ENSGT00390000013820"/>
<protein>
    <recommendedName>
        <fullName evidence="2">CUE domain-containing protein</fullName>
    </recommendedName>
</protein>